<feature type="domain" description="FAD-binding" evidence="6">
    <location>
        <begin position="300"/>
        <end position="334"/>
    </location>
</feature>
<keyword evidence="5" id="KW-0521">NADP</keyword>
<dbReference type="PANTHER" id="PTHR46972:SF1">
    <property type="entry name" value="FAD DEPENDENT OXIDOREDUCTASE DOMAIN-CONTAINING PROTEIN"/>
    <property type="match status" value="1"/>
</dbReference>
<evidence type="ECO:0000313" key="7">
    <source>
        <dbReference type="EMBL" id="MDR6843635.1"/>
    </source>
</evidence>
<evidence type="ECO:0000256" key="4">
    <source>
        <dbReference type="ARBA" id="ARBA00023033"/>
    </source>
</evidence>
<feature type="binding site" evidence="5">
    <location>
        <position position="113"/>
    </location>
    <ligand>
        <name>FAD</name>
        <dbReference type="ChEBI" id="CHEBI:57692"/>
    </ligand>
</feature>
<dbReference type="InterPro" id="IPR043683">
    <property type="entry name" value="TetX_monooxygenase"/>
</dbReference>
<name>A0ABU1S0A8_9FLAO</name>
<feature type="binding site" evidence="5">
    <location>
        <position position="306"/>
    </location>
    <ligand>
        <name>FAD</name>
        <dbReference type="ChEBI" id="CHEBI:57692"/>
    </ligand>
</feature>
<comment type="similarity">
    <text evidence="5">Belongs to the aromatic-ring hydroxylase family. TetX subfamily.</text>
</comment>
<evidence type="ECO:0000256" key="5">
    <source>
        <dbReference type="HAMAP-Rule" id="MF_00845"/>
    </source>
</evidence>
<dbReference type="Gene3D" id="3.50.50.60">
    <property type="entry name" value="FAD/NAD(P)-binding domain"/>
    <property type="match status" value="1"/>
</dbReference>
<comment type="caution">
    <text evidence="7">The sequence shown here is derived from an EMBL/GenBank/DDBJ whole genome shotgun (WGS) entry which is preliminary data.</text>
</comment>
<comment type="catalytic activity">
    <reaction evidence="5">
        <text>a tetracycline + NADPH + O2 + H(+) = an 11a-hydroxytetracycline + NADP(+) + H2O</text>
        <dbReference type="Rhea" id="RHEA:61444"/>
        <dbReference type="ChEBI" id="CHEBI:15377"/>
        <dbReference type="ChEBI" id="CHEBI:15378"/>
        <dbReference type="ChEBI" id="CHEBI:15379"/>
        <dbReference type="ChEBI" id="CHEBI:57783"/>
        <dbReference type="ChEBI" id="CHEBI:58349"/>
        <dbReference type="ChEBI" id="CHEBI:144644"/>
        <dbReference type="ChEBI" id="CHEBI:144645"/>
    </reaction>
</comment>
<comment type="subunit">
    <text evidence="5">Monomer.</text>
</comment>
<dbReference type="RefSeq" id="WP_310003225.1">
    <property type="nucleotide sequence ID" value="NZ_JAVDTX010000001.1"/>
</dbReference>
<evidence type="ECO:0000256" key="2">
    <source>
        <dbReference type="ARBA" id="ARBA00022827"/>
    </source>
</evidence>
<comment type="domain">
    <text evidence="5">Consists of an N-terminal FAD-binding domain with a Rossman fold and a C-terminal substrate-binding domain.</text>
</comment>
<keyword evidence="3 5" id="KW-0560">Oxidoreductase</keyword>
<sequence length="387" mass="43548">MLLQDKKIAIIGGGPGGLTLARLLQLKGANVKVYERDFNREVRAQGATLDLHYESGLKALEEAGLMDAFNANYRPGADRLRILDENAEIFFDDHNDESTGNFGDEWFRPEIDRGPLRTILLDSLQPNTVVWNSHIVSLESINDSWKIVFENGETVVADIVIGADGARSKIRPFVTPIQPFYSGVTVLEGNIPDSEKNVPKIHNLLKGGKIMSFGDSKTISVSAKGDGSLDFYAGWKTNADWITESGIDFKNSKQVLEWFKKEYFKWDSVWLELFEFDNVTYTPRPLYCMPLDQKWEAQANITIIGDAAHLMPPYAGEGVNMAMLDALQLSESLTNGKFTDLKSAIADYEEEMFTRFAKKGKETMDNTEFMHSPEGLKKLLEMFQQFS</sequence>
<dbReference type="PANTHER" id="PTHR46972">
    <property type="entry name" value="MONOOXYGENASE ASQM-RELATED"/>
    <property type="match status" value="1"/>
</dbReference>
<evidence type="ECO:0000259" key="6">
    <source>
        <dbReference type="Pfam" id="PF01494"/>
    </source>
</evidence>
<comment type="cofactor">
    <cofactor evidence="5">
        <name>FAD</name>
        <dbReference type="ChEBI" id="CHEBI:57692"/>
    </cofactor>
</comment>
<protein>
    <recommendedName>
        <fullName evidence="5">Flavin-dependent monooxygenase</fullName>
    </recommendedName>
    <alternativeName>
        <fullName evidence="5">TetX monooxygenase</fullName>
        <shortName evidence="5">TetX</shortName>
        <ecNumber evidence="5">1.14.13.-</ecNumber>
    </alternativeName>
</protein>
<accession>A0ABU1S0A8</accession>
<keyword evidence="5" id="KW-0963">Cytoplasm</keyword>
<evidence type="ECO:0000256" key="3">
    <source>
        <dbReference type="ARBA" id="ARBA00023002"/>
    </source>
</evidence>
<keyword evidence="5" id="KW-0547">Nucleotide-binding</keyword>
<dbReference type="HAMAP" id="MF_00845">
    <property type="entry name" value="TetX_monooxygenase"/>
    <property type="match status" value="1"/>
</dbReference>
<dbReference type="InterPro" id="IPR002938">
    <property type="entry name" value="FAD-bd"/>
</dbReference>
<dbReference type="Proteomes" id="UP001261871">
    <property type="component" value="Unassembled WGS sequence"/>
</dbReference>
<keyword evidence="1 5" id="KW-0285">Flavoprotein</keyword>
<proteinExistence type="inferred from homology"/>
<reference evidence="7 8" key="1">
    <citation type="submission" date="2023-07" db="EMBL/GenBank/DDBJ databases">
        <title>Sorghum-associated microbial communities from plants grown in Nebraska, USA.</title>
        <authorList>
            <person name="Schachtman D."/>
        </authorList>
    </citation>
    <scope>NUCLEOTIDE SEQUENCE [LARGE SCALE GENOMIC DNA]</scope>
    <source>
        <strain evidence="7 8">BE124</strain>
    </source>
</reference>
<comment type="function">
    <text evidence="5">An FAD-requiring monooxygenase active on some tetracycline antibiotic derivatives, which leads to their inactivation. Hydroxylates carbon 11a of tetracycline and some analogs.</text>
</comment>
<evidence type="ECO:0000313" key="8">
    <source>
        <dbReference type="Proteomes" id="UP001261871"/>
    </source>
</evidence>
<keyword evidence="8" id="KW-1185">Reference proteome</keyword>
<dbReference type="PRINTS" id="PR00420">
    <property type="entry name" value="RNGMNOXGNASE"/>
</dbReference>
<dbReference type="Pfam" id="PF01494">
    <property type="entry name" value="FAD_binding_3"/>
    <property type="match status" value="2"/>
</dbReference>
<feature type="binding site" evidence="5">
    <location>
        <position position="50"/>
    </location>
    <ligand>
        <name>FAD</name>
        <dbReference type="ChEBI" id="CHEBI:57692"/>
    </ligand>
</feature>
<keyword evidence="4 5" id="KW-0503">Monooxygenase</keyword>
<dbReference type="InterPro" id="IPR036188">
    <property type="entry name" value="FAD/NAD-bd_sf"/>
</dbReference>
<feature type="binding site" evidence="5">
    <location>
        <position position="43"/>
    </location>
    <ligand>
        <name>NADPH</name>
        <dbReference type="ChEBI" id="CHEBI:57783"/>
    </ligand>
</feature>
<dbReference type="EC" id="1.14.13.-" evidence="5"/>
<feature type="domain" description="FAD-binding" evidence="6">
    <location>
        <begin position="7"/>
        <end position="73"/>
    </location>
</feature>
<comment type="subcellular location">
    <subcellularLocation>
        <location evidence="5">Cytoplasm</location>
    </subcellularLocation>
</comment>
<evidence type="ECO:0000256" key="1">
    <source>
        <dbReference type="ARBA" id="ARBA00022630"/>
    </source>
</evidence>
<dbReference type="SUPFAM" id="SSF51905">
    <property type="entry name" value="FAD/NAD(P)-binding domain"/>
    <property type="match status" value="1"/>
</dbReference>
<organism evidence="7 8">
    <name type="scientific">Flavobacterium granuli</name>
    <dbReference type="NCBI Taxonomy" id="280093"/>
    <lineage>
        <taxon>Bacteria</taxon>
        <taxon>Pseudomonadati</taxon>
        <taxon>Bacteroidota</taxon>
        <taxon>Flavobacteriia</taxon>
        <taxon>Flavobacteriales</taxon>
        <taxon>Flavobacteriaceae</taxon>
        <taxon>Flavobacterium</taxon>
    </lineage>
</organism>
<dbReference type="EMBL" id="JAVDTX010000001">
    <property type="protein sequence ID" value="MDR6843635.1"/>
    <property type="molecule type" value="Genomic_DNA"/>
</dbReference>
<keyword evidence="2 5" id="KW-0274">FAD</keyword>
<gene>
    <name evidence="7" type="ORF">J2W95_000315</name>
</gene>